<feature type="compositionally biased region" description="Basic residues" evidence="1">
    <location>
        <begin position="336"/>
        <end position="352"/>
    </location>
</feature>
<dbReference type="AlphaFoldDB" id="A0A6A3BXD3"/>
<feature type="compositionally biased region" description="Basic and acidic residues" evidence="1">
    <location>
        <begin position="296"/>
        <end position="311"/>
    </location>
</feature>
<feature type="compositionally biased region" description="Basic and acidic residues" evidence="1">
    <location>
        <begin position="272"/>
        <end position="286"/>
    </location>
</feature>
<feature type="compositionally biased region" description="Basic residues" evidence="1">
    <location>
        <begin position="125"/>
        <end position="145"/>
    </location>
</feature>
<protein>
    <submittedName>
        <fullName evidence="3">RGPR-related</fullName>
    </submittedName>
</protein>
<reference evidence="3" key="1">
    <citation type="submission" date="2019-09" db="EMBL/GenBank/DDBJ databases">
        <title>Draft genome information of white flower Hibiscus syriacus.</title>
        <authorList>
            <person name="Kim Y.-M."/>
        </authorList>
    </citation>
    <scope>NUCLEOTIDE SEQUENCE [LARGE SCALE GENOMIC DNA]</scope>
    <source>
        <strain evidence="3">YM2019G1</strain>
    </source>
</reference>
<dbReference type="PANTHER" id="PTHR47487">
    <property type="entry name" value="OS06G0651300 PROTEIN-RELATED"/>
    <property type="match status" value="1"/>
</dbReference>
<accession>A0A6A3BXD3</accession>
<dbReference type="InterPro" id="IPR036236">
    <property type="entry name" value="Znf_C2H2_sf"/>
</dbReference>
<organism evidence="3 4">
    <name type="scientific">Hibiscus syriacus</name>
    <name type="common">Rose of Sharon</name>
    <dbReference type="NCBI Taxonomy" id="106335"/>
    <lineage>
        <taxon>Eukaryota</taxon>
        <taxon>Viridiplantae</taxon>
        <taxon>Streptophyta</taxon>
        <taxon>Embryophyta</taxon>
        <taxon>Tracheophyta</taxon>
        <taxon>Spermatophyta</taxon>
        <taxon>Magnoliopsida</taxon>
        <taxon>eudicotyledons</taxon>
        <taxon>Gunneridae</taxon>
        <taxon>Pentapetalae</taxon>
        <taxon>rosids</taxon>
        <taxon>malvids</taxon>
        <taxon>Malvales</taxon>
        <taxon>Malvaceae</taxon>
        <taxon>Malvoideae</taxon>
        <taxon>Hibiscus</taxon>
    </lineage>
</organism>
<feature type="region of interest" description="Disordered" evidence="1">
    <location>
        <begin position="560"/>
        <end position="609"/>
    </location>
</feature>
<comment type="caution">
    <text evidence="3">The sequence shown here is derived from an EMBL/GenBank/DDBJ whole genome shotgun (WGS) entry which is preliminary data.</text>
</comment>
<dbReference type="GO" id="GO:0003676">
    <property type="term" value="F:nucleic acid binding"/>
    <property type="evidence" value="ECO:0007669"/>
    <property type="project" value="InterPro"/>
</dbReference>
<feature type="compositionally biased region" description="Polar residues" evidence="1">
    <location>
        <begin position="262"/>
        <end position="271"/>
    </location>
</feature>
<dbReference type="GO" id="GO:0008270">
    <property type="term" value="F:zinc ion binding"/>
    <property type="evidence" value="ECO:0007669"/>
    <property type="project" value="InterPro"/>
</dbReference>
<evidence type="ECO:0000259" key="2">
    <source>
        <dbReference type="SMART" id="SM00451"/>
    </source>
</evidence>
<feature type="domain" description="U1-type" evidence="2">
    <location>
        <begin position="211"/>
        <end position="245"/>
    </location>
</feature>
<feature type="compositionally biased region" description="Basic and acidic residues" evidence="1">
    <location>
        <begin position="353"/>
        <end position="362"/>
    </location>
</feature>
<feature type="region of interest" description="Disordered" evidence="1">
    <location>
        <begin position="113"/>
        <end position="197"/>
    </location>
</feature>
<dbReference type="InterPro" id="IPR013087">
    <property type="entry name" value="Znf_C2H2_type"/>
</dbReference>
<feature type="compositionally biased region" description="Basic and acidic residues" evidence="1">
    <location>
        <begin position="597"/>
        <end position="609"/>
    </location>
</feature>
<proteinExistence type="predicted"/>
<dbReference type="SUPFAM" id="SSF57667">
    <property type="entry name" value="beta-beta-alpha zinc fingers"/>
    <property type="match status" value="2"/>
</dbReference>
<sequence length="609" mass="66380">MKFPAEQQQQAYQYDSSQYDHQSAASYYAYANQQHQQQYQYYPPQDYYSQHYPQFYQEPAPMHPPGVPLDQSVHHNQPAVYYQPQPAVDIQQHPVIPVPGSDSAGAMASFVGNNPPPQIQTTYRGGRRGGKPFRGGGRGHVRNRGIRPDGSAPSRRGRRSGSLHFASTGVTSTIPNTVSEPSAAAMPPSTLVPGQATLPPQVPAAPVWPPPRMAWCELCRVDCNTPEILEQHKNGKRHKKNMKLQEEMQRVNKVITPHLSVQVPNTGSEVAQSKKVEGSDQEKQHQLEALSSLPTTDDKEKETEQQKDITNKSEASIIGPASTNRKLNGPSEARGRGTKRKMRGGRGGKHKKSNEGPRRPVEPPKPVGGIPFFCELCNVKCESQVVFDSHLAGKKHTANMKKFQGHQALYGEKGLQALYPPNLNAPSSSFIPQTQQDLTDPQVVLAQLLTYVLSQAQVPGLAAAPQVPLPSATLVPSQIPLSSSEMQHLHQFIQGSLVTSETSREVSLKAETEAPPFAGNNKAVCQTSESEKNDMSQQQTIVASTGTDVKMGDGALVLENKPDISGIDNPICATSSTSEKDAKTEPVSNNNLGELGEGSKEADLEEQKE</sequence>
<dbReference type="Gene3D" id="3.30.160.60">
    <property type="entry name" value="Classic Zinc Finger"/>
    <property type="match status" value="2"/>
</dbReference>
<dbReference type="PANTHER" id="PTHR47487:SF3">
    <property type="entry name" value="GLUTENIN, HIGH MOLECULAR WEIGHT SUBUNIT 12-LIKE"/>
    <property type="match status" value="1"/>
</dbReference>
<dbReference type="Proteomes" id="UP000436088">
    <property type="component" value="Unassembled WGS sequence"/>
</dbReference>
<feature type="domain" description="U1-type" evidence="2">
    <location>
        <begin position="369"/>
        <end position="403"/>
    </location>
</feature>
<dbReference type="InterPro" id="IPR003604">
    <property type="entry name" value="Matrin/U1-like-C_Znf_C2H2"/>
</dbReference>
<feature type="region of interest" description="Disordered" evidence="1">
    <location>
        <begin position="256"/>
        <end position="367"/>
    </location>
</feature>
<gene>
    <name evidence="3" type="ORF">F3Y22_tig00016563pilonHSYRG00092</name>
</gene>
<dbReference type="EMBL" id="VEPZ02000636">
    <property type="protein sequence ID" value="KAE8721265.1"/>
    <property type="molecule type" value="Genomic_DNA"/>
</dbReference>
<evidence type="ECO:0000313" key="4">
    <source>
        <dbReference type="Proteomes" id="UP000436088"/>
    </source>
</evidence>
<dbReference type="Pfam" id="PF12874">
    <property type="entry name" value="zf-met"/>
    <property type="match status" value="2"/>
</dbReference>
<keyword evidence="4" id="KW-1185">Reference proteome</keyword>
<feature type="compositionally biased region" description="Polar residues" evidence="1">
    <location>
        <begin position="168"/>
        <end position="180"/>
    </location>
</feature>
<dbReference type="OrthoDB" id="434647at2759"/>
<evidence type="ECO:0000256" key="1">
    <source>
        <dbReference type="SAM" id="MobiDB-lite"/>
    </source>
</evidence>
<evidence type="ECO:0000313" key="3">
    <source>
        <dbReference type="EMBL" id="KAE8721265.1"/>
    </source>
</evidence>
<name>A0A6A3BXD3_HIBSY</name>
<dbReference type="SMART" id="SM00451">
    <property type="entry name" value="ZnF_U1"/>
    <property type="match status" value="2"/>
</dbReference>